<gene>
    <name evidence="2" type="ORF">POVWA1_061070</name>
</gene>
<dbReference type="Proteomes" id="UP000078555">
    <property type="component" value="Unassembled WGS sequence"/>
</dbReference>
<keyword evidence="3" id="KW-1185">Reference proteome</keyword>
<reference evidence="3" key="1">
    <citation type="submission" date="2016-05" db="EMBL/GenBank/DDBJ databases">
        <authorList>
            <person name="Naeem Raeece"/>
        </authorList>
    </citation>
    <scope>NUCLEOTIDE SEQUENCE [LARGE SCALE GENOMIC DNA]</scope>
</reference>
<dbReference type="AlphaFoldDB" id="A0A1A9A209"/>
<evidence type="ECO:0000256" key="1">
    <source>
        <dbReference type="SAM" id="MobiDB-lite"/>
    </source>
</evidence>
<protein>
    <submittedName>
        <fullName evidence="2">Uncharacterized protein</fullName>
    </submittedName>
</protein>
<organism evidence="2 3">
    <name type="scientific">Plasmodium ovale wallikeri</name>
    <dbReference type="NCBI Taxonomy" id="864142"/>
    <lineage>
        <taxon>Eukaryota</taxon>
        <taxon>Sar</taxon>
        <taxon>Alveolata</taxon>
        <taxon>Apicomplexa</taxon>
        <taxon>Aconoidasida</taxon>
        <taxon>Haemosporida</taxon>
        <taxon>Plasmodiidae</taxon>
        <taxon>Plasmodium</taxon>
        <taxon>Plasmodium (Plasmodium)</taxon>
    </lineage>
</organism>
<sequence>MFTYSQRKSTRKGSRCCKNVCSAPTCFLTTYGMSIHNHLLCKNVSLCHSYSWCRQLSHSANVTSGKWGLSKRGVSNLGTENLLDRVRVRAYGKRKNGAVTCLYLDRKSVSSSNFLRFIEKDKQLLLYTLCKIYRKGEHARENALKGLFQSIIGKIIEKESTLNVWEKLVYLSCVNSKENAEKINLTKGHKNVRSLDEKNVYNYFCTMLKSRKNNYIHDDEIVSDISQYLKRKINRKGINSISMYLFNISYLNSKRIIGTNSLFFFSLYMLNYAKNKIKKRANIINISNYIELLTSIMSLSKLKIERSNTLVDTNIETLNTMRVINRNEYPFDYVSLSNMSHQYTSLNGNNSSDMPYPFMNLSRNGDNFFHYFNVYNFVYNEEKVMNMERDRREDEMEDTDDVGKKNGGDTTRVYNMHHQTVDVINFTNYILLCVLKKCLRNCKKGIRNKQFAENARSKIYLLISYMFNCLSFDIFCKPLFRVVEHMLVRMFPRVSGGGNVDGSDGILFRALFPSGAVHLMHLLSLGHGSTPVGKNDTWVLLKMCLEALFIDDCKSLGKRDKVILYISLSKLTFTSKQSYIEKLNNTIISELINFTHRDLYSIVYAISCSKFCDLSFFEALIRSIYKMKHKYTRNRLITMASIFYSFNINMSILNLLLSYASRDSAADAWKPTEEPVPKSDSKKSARKLEEDLENKERILKELSAHIKEGHGEDTFTFTESEIDTDMLELNQEDNSFGCDQPVDR</sequence>
<feature type="region of interest" description="Disordered" evidence="1">
    <location>
        <begin position="670"/>
        <end position="689"/>
    </location>
</feature>
<name>A0A1A9A209_PLAOA</name>
<evidence type="ECO:0000313" key="2">
    <source>
        <dbReference type="EMBL" id="SBT50224.1"/>
    </source>
</evidence>
<evidence type="ECO:0000313" key="3">
    <source>
        <dbReference type="Proteomes" id="UP000078555"/>
    </source>
</evidence>
<dbReference type="EMBL" id="FLRD01000159">
    <property type="protein sequence ID" value="SBT50224.1"/>
    <property type="molecule type" value="Genomic_DNA"/>
</dbReference>
<accession>A0A1A9A209</accession>
<proteinExistence type="predicted"/>